<dbReference type="GO" id="GO:0004497">
    <property type="term" value="F:monooxygenase activity"/>
    <property type="evidence" value="ECO:0007669"/>
    <property type="project" value="UniProtKB-KW"/>
</dbReference>
<keyword evidence="2" id="KW-0560">Oxidoreductase</keyword>
<reference evidence="2" key="1">
    <citation type="submission" date="2022-09" db="EMBL/GenBank/DDBJ databases">
        <authorList>
            <person name="Yuan C."/>
            <person name="Ke Z."/>
        </authorList>
    </citation>
    <scope>NUCLEOTIDE SEQUENCE</scope>
    <source>
        <strain evidence="2">LB-8</strain>
    </source>
</reference>
<sequence length="98" mass="11667">MILELVTLDIKQGTNAAFEEALEKAQSVISQSMGYVGHQFHKCIEQENRYVFLIRWQTLEDHTKGFRESDLFQQWRALIGPYFENPPFVQHYELKFEK</sequence>
<dbReference type="Pfam" id="PF03992">
    <property type="entry name" value="ABM"/>
    <property type="match status" value="1"/>
</dbReference>
<proteinExistence type="predicted"/>
<protein>
    <submittedName>
        <fullName evidence="2">Antibiotic biosynthesis monooxygenase</fullName>
    </submittedName>
</protein>
<dbReference type="AlphaFoldDB" id="A0A9X2XXX5"/>
<accession>A0A9X2XXX5</accession>
<comment type="caution">
    <text evidence="2">The sequence shown here is derived from an EMBL/GenBank/DDBJ whole genome shotgun (WGS) entry which is preliminary data.</text>
</comment>
<dbReference type="RefSeq" id="WP_279297178.1">
    <property type="nucleotide sequence ID" value="NZ_JAOTIF010000007.1"/>
</dbReference>
<evidence type="ECO:0000259" key="1">
    <source>
        <dbReference type="PROSITE" id="PS51725"/>
    </source>
</evidence>
<feature type="domain" description="ABM" evidence="1">
    <location>
        <begin position="2"/>
        <end position="92"/>
    </location>
</feature>
<keyword evidence="3" id="KW-1185">Reference proteome</keyword>
<dbReference type="Proteomes" id="UP001155483">
    <property type="component" value="Unassembled WGS sequence"/>
</dbReference>
<evidence type="ECO:0000313" key="3">
    <source>
        <dbReference type="Proteomes" id="UP001155483"/>
    </source>
</evidence>
<dbReference type="PROSITE" id="PS51725">
    <property type="entry name" value="ABM"/>
    <property type="match status" value="1"/>
</dbReference>
<organism evidence="2 3">
    <name type="scientific">Paraflavisolibacter caeni</name>
    <dbReference type="NCBI Taxonomy" id="2982496"/>
    <lineage>
        <taxon>Bacteria</taxon>
        <taxon>Pseudomonadati</taxon>
        <taxon>Bacteroidota</taxon>
        <taxon>Chitinophagia</taxon>
        <taxon>Chitinophagales</taxon>
        <taxon>Chitinophagaceae</taxon>
        <taxon>Paraflavisolibacter</taxon>
    </lineage>
</organism>
<dbReference type="EMBL" id="JAOTIF010000007">
    <property type="protein sequence ID" value="MCU7549738.1"/>
    <property type="molecule type" value="Genomic_DNA"/>
</dbReference>
<dbReference type="Gene3D" id="3.30.70.100">
    <property type="match status" value="1"/>
</dbReference>
<evidence type="ECO:0000313" key="2">
    <source>
        <dbReference type="EMBL" id="MCU7549738.1"/>
    </source>
</evidence>
<keyword evidence="2" id="KW-0503">Monooxygenase</keyword>
<dbReference type="InterPro" id="IPR011008">
    <property type="entry name" value="Dimeric_a/b-barrel"/>
</dbReference>
<dbReference type="SUPFAM" id="SSF54909">
    <property type="entry name" value="Dimeric alpha+beta barrel"/>
    <property type="match status" value="1"/>
</dbReference>
<name>A0A9X2XXX5_9BACT</name>
<reference evidence="2" key="2">
    <citation type="submission" date="2023-04" db="EMBL/GenBank/DDBJ databases">
        <title>Paracnuella aquatica gen. nov., sp. nov., a member of the family Chitinophagaceae isolated from a hot spring.</title>
        <authorList>
            <person name="Wang C."/>
        </authorList>
    </citation>
    <scope>NUCLEOTIDE SEQUENCE</scope>
    <source>
        <strain evidence="2">LB-8</strain>
    </source>
</reference>
<dbReference type="InterPro" id="IPR007138">
    <property type="entry name" value="ABM_dom"/>
</dbReference>
<gene>
    <name evidence="2" type="ORF">OCK74_11470</name>
</gene>